<evidence type="ECO:0000256" key="1">
    <source>
        <dbReference type="SAM" id="MobiDB-lite"/>
    </source>
</evidence>
<gene>
    <name evidence="2" type="ORF">JR316_012790</name>
</gene>
<reference evidence="2" key="1">
    <citation type="submission" date="2021-02" db="EMBL/GenBank/DDBJ databases">
        <title>Psilocybe cubensis genome.</title>
        <authorList>
            <person name="Mckernan K.J."/>
            <person name="Crawford S."/>
            <person name="Trippe A."/>
            <person name="Kane L.T."/>
            <person name="Mclaughlin S."/>
        </authorList>
    </citation>
    <scope>NUCLEOTIDE SEQUENCE [LARGE SCALE GENOMIC DNA]</scope>
    <source>
        <strain evidence="2">MGC-MH-2018</strain>
    </source>
</reference>
<evidence type="ECO:0000313" key="2">
    <source>
        <dbReference type="EMBL" id="KAG5162465.1"/>
    </source>
</evidence>
<comment type="caution">
    <text evidence="2">The sequence shown here is derived from an EMBL/GenBank/DDBJ whole genome shotgun (WGS) entry which is preliminary data.</text>
</comment>
<dbReference type="AlphaFoldDB" id="A0A8H7XMU1"/>
<name>A0A8H7XMU1_PSICU</name>
<accession>A0A8H7XMU1</accession>
<dbReference type="EMBL" id="JAFIQS010000019">
    <property type="protein sequence ID" value="KAG5162465.1"/>
    <property type="molecule type" value="Genomic_DNA"/>
</dbReference>
<organism evidence="2">
    <name type="scientific">Psilocybe cubensis</name>
    <name type="common">Psychedelic mushroom</name>
    <name type="synonym">Stropharia cubensis</name>
    <dbReference type="NCBI Taxonomy" id="181762"/>
    <lineage>
        <taxon>Eukaryota</taxon>
        <taxon>Fungi</taxon>
        <taxon>Dikarya</taxon>
        <taxon>Basidiomycota</taxon>
        <taxon>Agaricomycotina</taxon>
        <taxon>Agaricomycetes</taxon>
        <taxon>Agaricomycetidae</taxon>
        <taxon>Agaricales</taxon>
        <taxon>Agaricineae</taxon>
        <taxon>Strophariaceae</taxon>
        <taxon>Psilocybe</taxon>
    </lineage>
</organism>
<feature type="region of interest" description="Disordered" evidence="1">
    <location>
        <begin position="98"/>
        <end position="118"/>
    </location>
</feature>
<protein>
    <submittedName>
        <fullName evidence="2">Uncharacterized protein</fullName>
    </submittedName>
</protein>
<proteinExistence type="predicted"/>
<sequence length="118" mass="13041">MVARVNLAASDIDLHQKTQRSRGTDLVFQSQATNTASDSVSQVLDSEKGAEELAIEHSTAFGRSECFSTLLRSPIVENGEEAIQLRRSLYTPEYDNTQPTFDQFGDGSAEVSNKMLRK</sequence>